<protein>
    <submittedName>
        <fullName evidence="5">Raffinose/stachyose/melibiose transport system substrate-binding protein</fullName>
    </submittedName>
</protein>
<feature type="chain" id="PRO_5042198038" evidence="4">
    <location>
        <begin position="25"/>
        <end position="445"/>
    </location>
</feature>
<dbReference type="PANTHER" id="PTHR43649">
    <property type="entry name" value="ARABINOSE-BINDING PROTEIN-RELATED"/>
    <property type="match status" value="1"/>
</dbReference>
<accession>A0AAC9YV62</accession>
<sequence length="445" mass="48173">MKKSMKLGALALASTLSLSLIAVATPSASANTCPRKATVTMLGTIKPEIQDQFLAAVADYNKSQNCYTVKSVPGDRKLTFLQNVTPMYAAKNAPTIMYTLQEIPDMADKVLDLKLTPLARLVSKSLLASGNVNGRQVGVPSTAEAFGLLYNKKVLDKAGVDPSKIATRADLEAAFKKIEAAGKKPLHFSAIWWSLGAHFTNIFHTNVGKTKEARLAGLDALVAGKANLADNATFKNWVATMDLLKKYNAGKVNLTDTEYDASIANLAGGDFGFMFQGNWTEPNLITASKGDDFGLMPLPISNNAKDYGNDSIPVGVPGYFMIDAQQSTKWQQKGALDFLTWLYTSPAGQKRVAGPVEEGGMNFIPVYKGFKIEPKTYMAKEISKFASAGKTLDWMNSYYPAGLQEEVGKVSMQQYFTDKISAADLAKAIEAAWKGKPKTWRGEAA</sequence>
<evidence type="ECO:0000256" key="3">
    <source>
        <dbReference type="ARBA" id="ARBA00022729"/>
    </source>
</evidence>
<evidence type="ECO:0000313" key="6">
    <source>
        <dbReference type="Proteomes" id="UP000217194"/>
    </source>
</evidence>
<dbReference type="RefSeq" id="WP_095696645.1">
    <property type="nucleotide sequence ID" value="NZ_CP016778.1"/>
</dbReference>
<proteinExistence type="inferred from homology"/>
<dbReference type="Gene3D" id="3.40.190.10">
    <property type="entry name" value="Periplasmic binding protein-like II"/>
    <property type="match status" value="2"/>
</dbReference>
<evidence type="ECO:0000313" key="5">
    <source>
        <dbReference type="EMBL" id="ASY22026.1"/>
    </source>
</evidence>
<name>A0AAC9YV62_9ACTN</name>
<comment type="similarity">
    <text evidence="1">Belongs to the bacterial solute-binding protein 1 family.</text>
</comment>
<organism evidence="5 6">
    <name type="scientific">Candidatus Planktophila versatilis</name>
    <dbReference type="NCBI Taxonomy" id="1884905"/>
    <lineage>
        <taxon>Bacteria</taxon>
        <taxon>Bacillati</taxon>
        <taxon>Actinomycetota</taxon>
        <taxon>Actinomycetes</taxon>
        <taxon>Candidatus Nanopelagicales</taxon>
        <taxon>Candidatus Nanopelagicaceae</taxon>
        <taxon>Candidatus Planktophila</taxon>
    </lineage>
</organism>
<keyword evidence="3 4" id="KW-0732">Signal</keyword>
<evidence type="ECO:0000256" key="4">
    <source>
        <dbReference type="SAM" id="SignalP"/>
    </source>
</evidence>
<dbReference type="InterPro" id="IPR050490">
    <property type="entry name" value="Bact_solute-bd_prot1"/>
</dbReference>
<dbReference type="InterPro" id="IPR006059">
    <property type="entry name" value="SBP"/>
</dbReference>
<dbReference type="PANTHER" id="PTHR43649:SF34">
    <property type="entry name" value="ABC TRANSPORTER PERIPLASMIC-BINDING PROTEIN YCJN-RELATED"/>
    <property type="match status" value="1"/>
</dbReference>
<keyword evidence="2" id="KW-0813">Transport</keyword>
<dbReference type="AlphaFoldDB" id="A0AAC9YV62"/>
<dbReference type="EMBL" id="CP016778">
    <property type="protein sequence ID" value="ASY22026.1"/>
    <property type="molecule type" value="Genomic_DNA"/>
</dbReference>
<evidence type="ECO:0000256" key="1">
    <source>
        <dbReference type="ARBA" id="ARBA00008520"/>
    </source>
</evidence>
<gene>
    <name evidence="5" type="ORF">A1sIIB76_00070</name>
</gene>
<evidence type="ECO:0000256" key="2">
    <source>
        <dbReference type="ARBA" id="ARBA00022448"/>
    </source>
</evidence>
<dbReference type="Proteomes" id="UP000217194">
    <property type="component" value="Chromosome"/>
</dbReference>
<feature type="signal peptide" evidence="4">
    <location>
        <begin position="1"/>
        <end position="24"/>
    </location>
</feature>
<reference evidence="5 6" key="1">
    <citation type="submission" date="2016-07" db="EMBL/GenBank/DDBJ databases">
        <title>High microdiversification within the ubiquitous acI lineage of Actinobacteria.</title>
        <authorList>
            <person name="Neuenschwander S.M."/>
            <person name="Salcher M."/>
            <person name="Ghai R."/>
            <person name="Pernthaler J."/>
        </authorList>
    </citation>
    <scope>NUCLEOTIDE SEQUENCE [LARGE SCALE GENOMIC DNA]</scope>
    <source>
        <strain evidence="5">MMS-IIB-76</strain>
    </source>
</reference>
<dbReference type="SUPFAM" id="SSF53850">
    <property type="entry name" value="Periplasmic binding protein-like II"/>
    <property type="match status" value="1"/>
</dbReference>
<dbReference type="Pfam" id="PF01547">
    <property type="entry name" value="SBP_bac_1"/>
    <property type="match status" value="1"/>
</dbReference>